<keyword evidence="4" id="KW-0249">Electron transport</keyword>
<evidence type="ECO:0000256" key="1">
    <source>
        <dbReference type="ARBA" id="ARBA00004141"/>
    </source>
</evidence>
<accession>A0A074S2Y6</accession>
<name>A0A074S2Y6_9AGAM</name>
<feature type="domain" description="Cytochrome b561" evidence="9">
    <location>
        <begin position="79"/>
        <end position="174"/>
    </location>
</feature>
<dbReference type="PANTHER" id="PTHR11785:SF512">
    <property type="entry name" value="SOBREMESA, ISOFORM B"/>
    <property type="match status" value="1"/>
</dbReference>
<feature type="transmembrane region" description="Helical" evidence="8">
    <location>
        <begin position="338"/>
        <end position="359"/>
    </location>
</feature>
<evidence type="ECO:0000313" key="11">
    <source>
        <dbReference type="Proteomes" id="UP000027456"/>
    </source>
</evidence>
<feature type="transmembrane region" description="Helical" evidence="8">
    <location>
        <begin position="416"/>
        <end position="434"/>
    </location>
</feature>
<dbReference type="GO" id="GO:0015179">
    <property type="term" value="F:L-amino acid transmembrane transporter activity"/>
    <property type="evidence" value="ECO:0007669"/>
    <property type="project" value="TreeGrafter"/>
</dbReference>
<dbReference type="GO" id="GO:0016020">
    <property type="term" value="C:membrane"/>
    <property type="evidence" value="ECO:0007669"/>
    <property type="project" value="UniProtKB-SubCell"/>
</dbReference>
<proteinExistence type="predicted"/>
<evidence type="ECO:0000256" key="2">
    <source>
        <dbReference type="ARBA" id="ARBA00022448"/>
    </source>
</evidence>
<feature type="transmembrane region" description="Helical" evidence="8">
    <location>
        <begin position="524"/>
        <end position="544"/>
    </location>
</feature>
<dbReference type="EMBL" id="AZST01000054">
    <property type="protein sequence ID" value="KEP53624.1"/>
    <property type="molecule type" value="Genomic_DNA"/>
</dbReference>
<protein>
    <submittedName>
        <fullName evidence="10">AAAP amino acid permease</fullName>
    </submittedName>
</protein>
<evidence type="ECO:0000256" key="7">
    <source>
        <dbReference type="SAM" id="MobiDB-lite"/>
    </source>
</evidence>
<feature type="transmembrane region" description="Helical" evidence="8">
    <location>
        <begin position="705"/>
        <end position="723"/>
    </location>
</feature>
<feature type="transmembrane region" description="Helical" evidence="8">
    <location>
        <begin position="44"/>
        <end position="61"/>
    </location>
</feature>
<feature type="transmembrane region" description="Helical" evidence="8">
    <location>
        <begin position="484"/>
        <end position="503"/>
    </location>
</feature>
<reference evidence="10 11" key="1">
    <citation type="submission" date="2013-12" db="EMBL/GenBank/DDBJ databases">
        <authorList>
            <person name="Cubeta M."/>
            <person name="Pakala S."/>
            <person name="Fedorova N."/>
            <person name="Thomas E."/>
            <person name="Dean R."/>
            <person name="Jabaji S."/>
            <person name="Neate S."/>
            <person name="Toda T."/>
            <person name="Tavantzis S."/>
            <person name="Vilgalys R."/>
            <person name="Bharathan N."/>
            <person name="Pakala S."/>
            <person name="Losada L.S."/>
            <person name="Zafar N."/>
            <person name="Nierman W."/>
        </authorList>
    </citation>
    <scope>NUCLEOTIDE SEQUENCE [LARGE SCALE GENOMIC DNA]</scope>
    <source>
        <strain evidence="10 11">123E</strain>
    </source>
</reference>
<feature type="transmembrane region" description="Helical" evidence="8">
    <location>
        <begin position="81"/>
        <end position="103"/>
    </location>
</feature>
<feature type="transmembrane region" description="Helical" evidence="8">
    <location>
        <begin position="152"/>
        <end position="171"/>
    </location>
</feature>
<dbReference type="CDD" id="cd08761">
    <property type="entry name" value="Cyt_b561_CYB561D2_like"/>
    <property type="match status" value="1"/>
</dbReference>
<keyword evidence="6 8" id="KW-0472">Membrane</keyword>
<feature type="transmembrane region" description="Helical" evidence="8">
    <location>
        <begin position="616"/>
        <end position="634"/>
    </location>
</feature>
<comment type="subcellular location">
    <subcellularLocation>
        <location evidence="1">Membrane</location>
        <topology evidence="1">Multi-pass membrane protein</topology>
    </subcellularLocation>
</comment>
<dbReference type="Gene3D" id="1.20.1740.10">
    <property type="entry name" value="Amino acid/polyamine transporter I"/>
    <property type="match status" value="1"/>
</dbReference>
<sequence length="875" mass="95957">MNGNDAERQALLPPPHTRQDTDVHHQAVDSVLQRQELRPRDPPLWGLASISLLAIVGYTWYTVFMHSDFMKMGYFAAHPTLQTAAVLAFAMGVMTLQPTLSAGSKEAGRTRHQKFQLGLGFPLIILGSLAVIVHKEKMGWAHFTSLHSRFGLAALILLVLQGVVGGASLWGKGVMVGGEERGKALWKWHSSPGSPRRARIAQPPVLRAPLVYNPESPDIELNNTEADPSTSDWTKSDKLIAERAAALDPIDGHHKFVPTPSRFPRITNEWEFSGWGKVFYIEIKDEQLEAAHQRMSEPEVQMGQFRSSSISGNGVVGSIFYAFPAVAAVASIFSPLSLLIACLILTIYRPILLELGSAIRLNGANYVYLLQCSGKMLGSVGAAATLLDAVATSVVSAATAGAYLQGEISIGSIKEWSIGLFLLIGISLIALVSLRESSAFTLTITIVHMTVMTVLMIGAAVAWARTGMGVLRDNWELRPTSGTGIARAIFNGVCIGFLGVTGFECTPAYIQNIKPKSYGPTLRNLLIMALFLNAPLMLFAYALLPSKTILSGANVLSTLAEVAIGRSMRTVVVVDCLLVLSGGVFAGLVTGCRLVESLACERVLPQIFLHRLPITGTAYMPVLLFFVICLIVYASSAFSLATVSTMFSATFLFTMLLYGVSCILLKFSRDRLPRAYRTSMWTVVLAMIVTCVVLGGNIALNPQTLGLFVAYFTVVFFGMLLPGSRLKITRVVLWILDQTKALQRWQLDKWIVSWIKRFRKDPIALWVKGDHINHLVQAMLYIRKNELTSHVKLVHVYKTISTIPSELKANIRILDEAFPSITLDLVFIQGDFSPVLVEAASQELDIPRSHMFISCPGKDHPWQLGDYQGVRVIDF</sequence>
<keyword evidence="2" id="KW-0813">Transport</keyword>
<dbReference type="PANTHER" id="PTHR11785">
    <property type="entry name" value="AMINO ACID TRANSPORTER"/>
    <property type="match status" value="1"/>
</dbReference>
<feature type="transmembrane region" description="Helical" evidence="8">
    <location>
        <begin position="571"/>
        <end position="595"/>
    </location>
</feature>
<gene>
    <name evidence="10" type="ORF">V565_028540</name>
</gene>
<evidence type="ECO:0000256" key="3">
    <source>
        <dbReference type="ARBA" id="ARBA00022692"/>
    </source>
</evidence>
<organism evidence="10 11">
    <name type="scientific">Rhizoctonia solani 123E</name>
    <dbReference type="NCBI Taxonomy" id="1423351"/>
    <lineage>
        <taxon>Eukaryota</taxon>
        <taxon>Fungi</taxon>
        <taxon>Dikarya</taxon>
        <taxon>Basidiomycota</taxon>
        <taxon>Agaricomycotina</taxon>
        <taxon>Agaricomycetes</taxon>
        <taxon>Cantharellales</taxon>
        <taxon>Ceratobasidiaceae</taxon>
        <taxon>Rhizoctonia</taxon>
    </lineage>
</organism>
<feature type="transmembrane region" description="Helical" evidence="8">
    <location>
        <begin position="380"/>
        <end position="404"/>
    </location>
</feature>
<evidence type="ECO:0000256" key="5">
    <source>
        <dbReference type="ARBA" id="ARBA00022989"/>
    </source>
</evidence>
<keyword evidence="3 8" id="KW-0812">Transmembrane</keyword>
<keyword evidence="11" id="KW-1185">Reference proteome</keyword>
<feature type="transmembrane region" description="Helical" evidence="8">
    <location>
        <begin position="310"/>
        <end position="332"/>
    </location>
</feature>
<dbReference type="STRING" id="1423351.A0A074S2Y6"/>
<dbReference type="Gene3D" id="1.20.120.1770">
    <property type="match status" value="1"/>
</dbReference>
<dbReference type="InterPro" id="IPR002293">
    <property type="entry name" value="AA/rel_permease1"/>
</dbReference>
<feature type="transmembrane region" description="Helical" evidence="8">
    <location>
        <begin position="446"/>
        <end position="464"/>
    </location>
</feature>
<feature type="region of interest" description="Disordered" evidence="7">
    <location>
        <begin position="1"/>
        <end position="23"/>
    </location>
</feature>
<feature type="transmembrane region" description="Helical" evidence="8">
    <location>
        <begin position="679"/>
        <end position="699"/>
    </location>
</feature>
<dbReference type="InterPro" id="IPR006593">
    <property type="entry name" value="Cyt_b561/ferric_Rdtase_TM"/>
</dbReference>
<dbReference type="Proteomes" id="UP000027456">
    <property type="component" value="Unassembled WGS sequence"/>
</dbReference>
<evidence type="ECO:0000256" key="6">
    <source>
        <dbReference type="ARBA" id="ARBA00023136"/>
    </source>
</evidence>
<evidence type="ECO:0000256" key="4">
    <source>
        <dbReference type="ARBA" id="ARBA00022982"/>
    </source>
</evidence>
<dbReference type="OrthoDB" id="1718410at2759"/>
<dbReference type="AlphaFoldDB" id="A0A074S2Y6"/>
<dbReference type="Pfam" id="PF03188">
    <property type="entry name" value="Cytochrom_B561"/>
    <property type="match status" value="1"/>
</dbReference>
<dbReference type="Pfam" id="PF13520">
    <property type="entry name" value="AA_permease_2"/>
    <property type="match status" value="1"/>
</dbReference>
<evidence type="ECO:0000256" key="8">
    <source>
        <dbReference type="SAM" id="Phobius"/>
    </source>
</evidence>
<comment type="caution">
    <text evidence="10">The sequence shown here is derived from an EMBL/GenBank/DDBJ whole genome shotgun (WGS) entry which is preliminary data.</text>
</comment>
<feature type="transmembrane region" description="Helical" evidence="8">
    <location>
        <begin position="115"/>
        <end position="132"/>
    </location>
</feature>
<keyword evidence="5 8" id="KW-1133">Transmembrane helix</keyword>
<dbReference type="HOGENOM" id="CLU_012451_0_0_1"/>
<evidence type="ECO:0000313" key="10">
    <source>
        <dbReference type="EMBL" id="KEP53624.1"/>
    </source>
</evidence>
<dbReference type="InterPro" id="IPR050598">
    <property type="entry name" value="AminoAcid_Transporter"/>
</dbReference>
<feature type="transmembrane region" description="Helical" evidence="8">
    <location>
        <begin position="646"/>
        <end position="667"/>
    </location>
</feature>
<evidence type="ECO:0000259" key="9">
    <source>
        <dbReference type="Pfam" id="PF03188"/>
    </source>
</evidence>